<feature type="transmembrane region" description="Helical" evidence="1">
    <location>
        <begin position="12"/>
        <end position="33"/>
    </location>
</feature>
<feature type="transmembrane region" description="Helical" evidence="1">
    <location>
        <begin position="98"/>
        <end position="121"/>
    </location>
</feature>
<organism evidence="2 3">
    <name type="scientific">Limnobacter thiooxidans</name>
    <dbReference type="NCBI Taxonomy" id="131080"/>
    <lineage>
        <taxon>Bacteria</taxon>
        <taxon>Pseudomonadati</taxon>
        <taxon>Pseudomonadota</taxon>
        <taxon>Betaproteobacteria</taxon>
        <taxon>Burkholderiales</taxon>
        <taxon>Burkholderiaceae</taxon>
        <taxon>Limnobacter</taxon>
    </lineage>
</organism>
<evidence type="ECO:0000256" key="1">
    <source>
        <dbReference type="SAM" id="Phobius"/>
    </source>
</evidence>
<feature type="transmembrane region" description="Helical" evidence="1">
    <location>
        <begin position="68"/>
        <end position="92"/>
    </location>
</feature>
<reference evidence="2 3" key="1">
    <citation type="submission" date="2023-10" db="EMBL/GenBank/DDBJ databases">
        <title>Complete Genome Sequence of Limnobacter thiooxidans CS-K2T, Isolated from freshwater lake sediments in Bavaria, Germany.</title>
        <authorList>
            <person name="Naruki M."/>
            <person name="Watanabe A."/>
            <person name="Warashina T."/>
            <person name="Morita T."/>
            <person name="Arakawa K."/>
        </authorList>
    </citation>
    <scope>NUCLEOTIDE SEQUENCE [LARGE SCALE GENOMIC DNA]</scope>
    <source>
        <strain evidence="2 3">CS-K2</strain>
    </source>
</reference>
<keyword evidence="1" id="KW-0472">Membrane</keyword>
<dbReference type="EMBL" id="AP028947">
    <property type="protein sequence ID" value="BET26671.1"/>
    <property type="molecule type" value="Genomic_DNA"/>
</dbReference>
<gene>
    <name evidence="2" type="ORF">RGQ30_21720</name>
</gene>
<name>A0AA86J2T8_9BURK</name>
<accession>A0AA86J2T8</accession>
<dbReference type="RefSeq" id="WP_130555872.1">
    <property type="nucleotide sequence ID" value="NZ_AP028947.1"/>
</dbReference>
<feature type="transmembrane region" description="Helical" evidence="1">
    <location>
        <begin position="39"/>
        <end position="56"/>
    </location>
</feature>
<keyword evidence="1" id="KW-1133">Transmembrane helix</keyword>
<dbReference type="AlphaFoldDB" id="A0AA86J2T8"/>
<protein>
    <submittedName>
        <fullName evidence="2">Uncharacterized protein</fullName>
    </submittedName>
</protein>
<proteinExistence type="predicted"/>
<sequence>MNTYKEALKIDAIGAIFSALGSLLILKFMNASMEVPEGWLIFTVFYALGILIFDVVSIKKLGNALRHCLMITVALNIIFVLLAINVLVSNWLTLNSLGVFYLILEIVIVAVLSVWQLTVVINEQMKVIEK</sequence>
<dbReference type="Proteomes" id="UP001329151">
    <property type="component" value="Chromosome"/>
</dbReference>
<evidence type="ECO:0000313" key="3">
    <source>
        <dbReference type="Proteomes" id="UP001329151"/>
    </source>
</evidence>
<keyword evidence="1" id="KW-0812">Transmembrane</keyword>
<keyword evidence="3" id="KW-1185">Reference proteome</keyword>
<evidence type="ECO:0000313" key="2">
    <source>
        <dbReference type="EMBL" id="BET26671.1"/>
    </source>
</evidence>
<dbReference type="KEGG" id="lto:RGQ30_21720"/>